<reference evidence="1 2" key="1">
    <citation type="journal article" date="2023" name="G3 (Bethesda)">
        <title>A haplotype-resolved chromosome-scale genome for Quercus rubra L. provides insights into the genetics of adaptive traits for red oak species.</title>
        <authorList>
            <person name="Kapoor B."/>
            <person name="Jenkins J."/>
            <person name="Schmutz J."/>
            <person name="Zhebentyayeva T."/>
            <person name="Kuelheim C."/>
            <person name="Coggeshall M."/>
            <person name="Heim C."/>
            <person name="Lasky J.R."/>
            <person name="Leites L."/>
            <person name="Islam-Faridi N."/>
            <person name="Romero-Severson J."/>
            <person name="DeLeo V.L."/>
            <person name="Lucas S.M."/>
            <person name="Lazic D."/>
            <person name="Gailing O."/>
            <person name="Carlson J."/>
            <person name="Staton M."/>
        </authorList>
    </citation>
    <scope>NUCLEOTIDE SEQUENCE [LARGE SCALE GENOMIC DNA]</scope>
    <source>
        <strain evidence="1">Pseudo-F2</strain>
    </source>
</reference>
<accession>A0AAN7JDV7</accession>
<keyword evidence="2" id="KW-1185">Reference proteome</keyword>
<dbReference type="EMBL" id="JAXUIC010000001">
    <property type="protein sequence ID" value="KAK4607826.1"/>
    <property type="molecule type" value="Genomic_DNA"/>
</dbReference>
<protein>
    <submittedName>
        <fullName evidence="1">Uncharacterized protein</fullName>
    </submittedName>
</protein>
<name>A0AAN7JDV7_QUERU</name>
<dbReference type="AlphaFoldDB" id="A0AAN7JDV7"/>
<comment type="caution">
    <text evidence="1">The sequence shown here is derived from an EMBL/GenBank/DDBJ whole genome shotgun (WGS) entry which is preliminary data.</text>
</comment>
<evidence type="ECO:0000313" key="1">
    <source>
        <dbReference type="EMBL" id="KAK4607826.1"/>
    </source>
</evidence>
<sequence>MASTTETYCTFALYEASPTLSLPISNMGIIELRITQRNQIQVQLNPSSSNIVIEDIVSPTFHACLEIPLLATALPSFRELYVSHELSGLNLDHNLLEYVKEQIEINVFGELERSGFWGGFEIVAEVGVFKVDVLDRDEVDRIACKVFQMNGTTADSLKGPATQELTEIDCEIK</sequence>
<proteinExistence type="predicted"/>
<gene>
    <name evidence="1" type="ORF">RGQ29_001585</name>
</gene>
<dbReference type="Proteomes" id="UP001324115">
    <property type="component" value="Unassembled WGS sequence"/>
</dbReference>
<evidence type="ECO:0000313" key="2">
    <source>
        <dbReference type="Proteomes" id="UP001324115"/>
    </source>
</evidence>
<organism evidence="1 2">
    <name type="scientific">Quercus rubra</name>
    <name type="common">Northern red oak</name>
    <name type="synonym">Quercus borealis</name>
    <dbReference type="NCBI Taxonomy" id="3512"/>
    <lineage>
        <taxon>Eukaryota</taxon>
        <taxon>Viridiplantae</taxon>
        <taxon>Streptophyta</taxon>
        <taxon>Embryophyta</taxon>
        <taxon>Tracheophyta</taxon>
        <taxon>Spermatophyta</taxon>
        <taxon>Magnoliopsida</taxon>
        <taxon>eudicotyledons</taxon>
        <taxon>Gunneridae</taxon>
        <taxon>Pentapetalae</taxon>
        <taxon>rosids</taxon>
        <taxon>fabids</taxon>
        <taxon>Fagales</taxon>
        <taxon>Fagaceae</taxon>
        <taxon>Quercus</taxon>
    </lineage>
</organism>